<proteinExistence type="predicted"/>
<protein>
    <submittedName>
        <fullName evidence="2">Uncharacterized protein</fullName>
    </submittedName>
</protein>
<dbReference type="EMBL" id="JBBNAF010000001">
    <property type="protein sequence ID" value="KAK9169537.1"/>
    <property type="molecule type" value="Genomic_DNA"/>
</dbReference>
<accession>A0AAP0Q6I4</accession>
<dbReference type="AlphaFoldDB" id="A0AAP0Q6I4"/>
<organism evidence="2 3">
    <name type="scientific">Stephania yunnanensis</name>
    <dbReference type="NCBI Taxonomy" id="152371"/>
    <lineage>
        <taxon>Eukaryota</taxon>
        <taxon>Viridiplantae</taxon>
        <taxon>Streptophyta</taxon>
        <taxon>Embryophyta</taxon>
        <taxon>Tracheophyta</taxon>
        <taxon>Spermatophyta</taxon>
        <taxon>Magnoliopsida</taxon>
        <taxon>Ranunculales</taxon>
        <taxon>Menispermaceae</taxon>
        <taxon>Menispermoideae</taxon>
        <taxon>Cissampelideae</taxon>
        <taxon>Stephania</taxon>
    </lineage>
</organism>
<sequence>MAKSNMDNNLHVEKSDRNHILDRINLIMMGLIFDEVTRWWVEKVSNKDLVGKGGGNNQGGSDDKDELVGQVNDVTAKIGRNVTSGLQSVNKGMNNLLKKANEVGNMAKISRRLMKEFINRLDSVVEE</sequence>
<keyword evidence="3" id="KW-1185">Reference proteome</keyword>
<comment type="caution">
    <text evidence="2">The sequence shown here is derived from an EMBL/GenBank/DDBJ whole genome shotgun (WGS) entry which is preliminary data.</text>
</comment>
<evidence type="ECO:0000256" key="1">
    <source>
        <dbReference type="SAM" id="MobiDB-lite"/>
    </source>
</evidence>
<reference evidence="2 3" key="1">
    <citation type="submission" date="2024-01" db="EMBL/GenBank/DDBJ databases">
        <title>Genome assemblies of Stephania.</title>
        <authorList>
            <person name="Yang L."/>
        </authorList>
    </citation>
    <scope>NUCLEOTIDE SEQUENCE [LARGE SCALE GENOMIC DNA]</scope>
    <source>
        <strain evidence="2">YNDBR</strain>
        <tissue evidence="2">Leaf</tissue>
    </source>
</reference>
<name>A0AAP0Q6I4_9MAGN</name>
<evidence type="ECO:0000313" key="3">
    <source>
        <dbReference type="Proteomes" id="UP001420932"/>
    </source>
</evidence>
<dbReference type="Proteomes" id="UP001420932">
    <property type="component" value="Unassembled WGS sequence"/>
</dbReference>
<gene>
    <name evidence="2" type="ORF">Syun_001677</name>
</gene>
<evidence type="ECO:0000313" key="2">
    <source>
        <dbReference type="EMBL" id="KAK9169537.1"/>
    </source>
</evidence>
<feature type="region of interest" description="Disordered" evidence="1">
    <location>
        <begin position="48"/>
        <end position="67"/>
    </location>
</feature>